<evidence type="ECO:0000313" key="5">
    <source>
        <dbReference type="Proteomes" id="UP000279331"/>
    </source>
</evidence>
<gene>
    <name evidence="2" type="ORF">LAUMK42_01088</name>
    <name evidence="3" type="ORF">LAUMK4_00878</name>
</gene>
<evidence type="ECO:0000313" key="2">
    <source>
        <dbReference type="EMBL" id="VAZ82281.1"/>
    </source>
</evidence>
<reference evidence="4 5" key="1">
    <citation type="submission" date="2018-09" db="EMBL/GenBank/DDBJ databases">
        <authorList>
            <person name="Tagini F."/>
        </authorList>
    </citation>
    <scope>NUCLEOTIDE SEQUENCE [LARGE SCALE GENOMIC DNA]</scope>
    <source>
        <strain evidence="3 4">MK4</strain>
        <strain evidence="2 5">MK42</strain>
    </source>
</reference>
<name>A0AB38UPI9_9MYCO</name>
<keyword evidence="4" id="KW-1185">Reference proteome</keyword>
<feature type="compositionally biased region" description="Basic and acidic residues" evidence="1">
    <location>
        <begin position="1"/>
        <end position="12"/>
    </location>
</feature>
<accession>A0AB38UPI9</accession>
<dbReference type="Proteomes" id="UP000271464">
    <property type="component" value="Unassembled WGS sequence"/>
</dbReference>
<dbReference type="AlphaFoldDB" id="A0AB38UPI9"/>
<dbReference type="EMBL" id="UPHM01000016">
    <property type="protein sequence ID" value="VAZ88808.1"/>
    <property type="molecule type" value="Genomic_DNA"/>
</dbReference>
<organism evidence="2 5">
    <name type="scientific">Mycobacterium persicum</name>
    <dbReference type="NCBI Taxonomy" id="1487726"/>
    <lineage>
        <taxon>Bacteria</taxon>
        <taxon>Bacillati</taxon>
        <taxon>Actinomycetota</taxon>
        <taxon>Actinomycetes</taxon>
        <taxon>Mycobacteriales</taxon>
        <taxon>Mycobacteriaceae</taxon>
        <taxon>Mycobacterium</taxon>
    </lineage>
</organism>
<evidence type="ECO:0000313" key="4">
    <source>
        <dbReference type="Proteomes" id="UP000271464"/>
    </source>
</evidence>
<protein>
    <submittedName>
        <fullName evidence="2">Uncharacterized protein</fullName>
    </submittedName>
</protein>
<proteinExistence type="predicted"/>
<evidence type="ECO:0000256" key="1">
    <source>
        <dbReference type="SAM" id="MobiDB-lite"/>
    </source>
</evidence>
<dbReference type="EMBL" id="UPHL01000026">
    <property type="protein sequence ID" value="VAZ82281.1"/>
    <property type="molecule type" value="Genomic_DNA"/>
</dbReference>
<feature type="region of interest" description="Disordered" evidence="1">
    <location>
        <begin position="1"/>
        <end position="21"/>
    </location>
</feature>
<sequence>MRGEFRHTHDTNVDAADGMGRADRVDLRHTVSATDHMAPHSELLGPPGSIGSLCQIGEIRGPVRSSTAIVDRKA</sequence>
<comment type="caution">
    <text evidence="2">The sequence shown here is derived from an EMBL/GenBank/DDBJ whole genome shotgun (WGS) entry which is preliminary data.</text>
</comment>
<evidence type="ECO:0000313" key="3">
    <source>
        <dbReference type="EMBL" id="VAZ88808.1"/>
    </source>
</evidence>
<dbReference type="Proteomes" id="UP000279331">
    <property type="component" value="Unassembled WGS sequence"/>
</dbReference>